<protein>
    <submittedName>
        <fullName evidence="2">Uncharacterized protein</fullName>
    </submittedName>
</protein>
<keyword evidence="1" id="KW-0472">Membrane</keyword>
<dbReference type="EMBL" id="WIXP02000011">
    <property type="protein sequence ID" value="KAF6202680.1"/>
    <property type="molecule type" value="Genomic_DNA"/>
</dbReference>
<evidence type="ECO:0000313" key="2">
    <source>
        <dbReference type="EMBL" id="KAF6202680.1"/>
    </source>
</evidence>
<evidence type="ECO:0000313" key="3">
    <source>
        <dbReference type="Proteomes" id="UP000466442"/>
    </source>
</evidence>
<keyword evidence="3" id="KW-1185">Reference proteome</keyword>
<dbReference type="Proteomes" id="UP000466442">
    <property type="component" value="Unassembled WGS sequence"/>
</dbReference>
<keyword evidence="1" id="KW-1133">Transmembrane helix</keyword>
<evidence type="ECO:0000256" key="1">
    <source>
        <dbReference type="SAM" id="Phobius"/>
    </source>
</evidence>
<sequence length="135" mass="14579">MIVPRRPDCSFGAGSHFTVLYDSTSSSAEVKQTRAESAATTTSSRSSISTKMAIVMSSRSKIVVGVIILTFLLAAVLVVGSTAGWFHNSQMPMPAPHPLQHSYAKRPMALQRDARVIIMMKRAAFAPDMNPHSST</sequence>
<comment type="caution">
    <text evidence="2">The sequence shown here is derived from an EMBL/GenBank/DDBJ whole genome shotgun (WGS) entry which is preliminary data.</text>
</comment>
<accession>A0A8S9X0I2</accession>
<proteinExistence type="predicted"/>
<reference evidence="2" key="1">
    <citation type="journal article" date="2021" name="Mol. Ecol. Resour.">
        <title>Apolygus lucorum genome provides insights into omnivorousness and mesophyll feeding.</title>
        <authorList>
            <person name="Liu Y."/>
            <person name="Liu H."/>
            <person name="Wang H."/>
            <person name="Huang T."/>
            <person name="Liu B."/>
            <person name="Yang B."/>
            <person name="Yin L."/>
            <person name="Li B."/>
            <person name="Zhang Y."/>
            <person name="Zhang S."/>
            <person name="Jiang F."/>
            <person name="Zhang X."/>
            <person name="Ren Y."/>
            <person name="Wang B."/>
            <person name="Wang S."/>
            <person name="Lu Y."/>
            <person name="Wu K."/>
            <person name="Fan W."/>
            <person name="Wang G."/>
        </authorList>
    </citation>
    <scope>NUCLEOTIDE SEQUENCE</scope>
    <source>
        <strain evidence="2">12Hb</strain>
    </source>
</reference>
<keyword evidence="1" id="KW-0812">Transmembrane</keyword>
<gene>
    <name evidence="2" type="ORF">GE061_003081</name>
</gene>
<dbReference type="AlphaFoldDB" id="A0A8S9X0I2"/>
<dbReference type="OrthoDB" id="8049644at2759"/>
<feature type="transmembrane region" description="Helical" evidence="1">
    <location>
        <begin position="62"/>
        <end position="86"/>
    </location>
</feature>
<organism evidence="2 3">
    <name type="scientific">Apolygus lucorum</name>
    <name type="common">Small green plant bug</name>
    <name type="synonym">Lygocoris lucorum</name>
    <dbReference type="NCBI Taxonomy" id="248454"/>
    <lineage>
        <taxon>Eukaryota</taxon>
        <taxon>Metazoa</taxon>
        <taxon>Ecdysozoa</taxon>
        <taxon>Arthropoda</taxon>
        <taxon>Hexapoda</taxon>
        <taxon>Insecta</taxon>
        <taxon>Pterygota</taxon>
        <taxon>Neoptera</taxon>
        <taxon>Paraneoptera</taxon>
        <taxon>Hemiptera</taxon>
        <taxon>Heteroptera</taxon>
        <taxon>Panheteroptera</taxon>
        <taxon>Cimicomorpha</taxon>
        <taxon>Miridae</taxon>
        <taxon>Mirini</taxon>
        <taxon>Apolygus</taxon>
    </lineage>
</organism>
<name>A0A8S9X0I2_APOLU</name>